<name>A0A401S424_CHIPU</name>
<organism evidence="2 3">
    <name type="scientific">Chiloscyllium punctatum</name>
    <name type="common">Brownbanded bambooshark</name>
    <name type="synonym">Hemiscyllium punctatum</name>
    <dbReference type="NCBI Taxonomy" id="137246"/>
    <lineage>
        <taxon>Eukaryota</taxon>
        <taxon>Metazoa</taxon>
        <taxon>Chordata</taxon>
        <taxon>Craniata</taxon>
        <taxon>Vertebrata</taxon>
        <taxon>Chondrichthyes</taxon>
        <taxon>Elasmobranchii</taxon>
        <taxon>Galeomorphii</taxon>
        <taxon>Galeoidea</taxon>
        <taxon>Orectolobiformes</taxon>
        <taxon>Hemiscylliidae</taxon>
        <taxon>Chiloscyllium</taxon>
    </lineage>
</organism>
<dbReference type="STRING" id="137246.A0A401S424"/>
<comment type="caution">
    <text evidence="2">The sequence shown here is derived from an EMBL/GenBank/DDBJ whole genome shotgun (WGS) entry which is preliminary data.</text>
</comment>
<feature type="chain" id="PRO_5019253918" description="Testis expressed 43" evidence="1">
    <location>
        <begin position="17"/>
        <end position="122"/>
    </location>
</feature>
<proteinExistence type="predicted"/>
<protein>
    <recommendedName>
        <fullName evidence="4">Testis expressed 43</fullName>
    </recommendedName>
</protein>
<dbReference type="OMA" id="PKITNNC"/>
<dbReference type="AlphaFoldDB" id="A0A401S424"/>
<dbReference type="EMBL" id="BEZZ01000076">
    <property type="protein sequence ID" value="GCC25122.1"/>
    <property type="molecule type" value="Genomic_DNA"/>
</dbReference>
<dbReference type="OrthoDB" id="9972026at2759"/>
<dbReference type="PANTHER" id="PTHR35247">
    <property type="entry name" value="TESTIS-EXPRESSED PROTEIN 43"/>
    <property type="match status" value="1"/>
</dbReference>
<reference evidence="2 3" key="1">
    <citation type="journal article" date="2018" name="Nat. Ecol. Evol.">
        <title>Shark genomes provide insights into elasmobranch evolution and the origin of vertebrates.</title>
        <authorList>
            <person name="Hara Y"/>
            <person name="Yamaguchi K"/>
            <person name="Onimaru K"/>
            <person name="Kadota M"/>
            <person name="Koyanagi M"/>
            <person name="Keeley SD"/>
            <person name="Tatsumi K"/>
            <person name="Tanaka K"/>
            <person name="Motone F"/>
            <person name="Kageyama Y"/>
            <person name="Nozu R"/>
            <person name="Adachi N"/>
            <person name="Nishimura O"/>
            <person name="Nakagawa R"/>
            <person name="Tanegashima C"/>
            <person name="Kiyatake I"/>
            <person name="Matsumoto R"/>
            <person name="Murakumo K"/>
            <person name="Nishida K"/>
            <person name="Terakita A"/>
            <person name="Kuratani S"/>
            <person name="Sato K"/>
            <person name="Hyodo S Kuraku.S."/>
        </authorList>
    </citation>
    <scope>NUCLEOTIDE SEQUENCE [LARGE SCALE GENOMIC DNA]</scope>
</reference>
<evidence type="ECO:0000313" key="2">
    <source>
        <dbReference type="EMBL" id="GCC25122.1"/>
    </source>
</evidence>
<feature type="signal peptide" evidence="1">
    <location>
        <begin position="1"/>
        <end position="16"/>
    </location>
</feature>
<evidence type="ECO:0008006" key="4">
    <source>
        <dbReference type="Google" id="ProtNLM"/>
    </source>
</evidence>
<dbReference type="Pfam" id="PF14983">
    <property type="entry name" value="SPMIP10-like"/>
    <property type="match status" value="1"/>
</dbReference>
<evidence type="ECO:0000313" key="3">
    <source>
        <dbReference type="Proteomes" id="UP000287033"/>
    </source>
</evidence>
<dbReference type="InterPro" id="IPR027965">
    <property type="entry name" value="SPMIP10"/>
</dbReference>
<evidence type="ECO:0000256" key="1">
    <source>
        <dbReference type="SAM" id="SignalP"/>
    </source>
</evidence>
<gene>
    <name evidence="2" type="ORF">chiPu_0003527</name>
</gene>
<dbReference type="PANTHER" id="PTHR35247:SF1">
    <property type="entry name" value="TESTIS-EXPRESSED PROTEIN 43"/>
    <property type="match status" value="1"/>
</dbReference>
<keyword evidence="1" id="KW-0732">Signal</keyword>
<keyword evidence="3" id="KW-1185">Reference proteome</keyword>
<sequence>MFALLLTIHNIYFVYSCTIGHIPIFSDLHPCIPRRYVMPWKQDMKNRRLILKHQKLSGIPHDEGEESLFLERRERLCHGEDRLCLSDQMNQLTPGNMLHIPLSSHLSRYRSTIIRRWGRSRT</sequence>
<dbReference type="Proteomes" id="UP000287033">
    <property type="component" value="Unassembled WGS sequence"/>
</dbReference>
<accession>A0A401S424</accession>